<feature type="transmembrane region" description="Helical" evidence="2">
    <location>
        <begin position="35"/>
        <end position="54"/>
    </location>
</feature>
<keyword evidence="2" id="KW-0472">Membrane</keyword>
<accession>A0A7Y9IU43</accession>
<sequence length="55" mass="5831">MASFSSGARQGRGQPRTTFPSTRPSMLALSATSRLLAILPVLLLLWAAVGWAMAD</sequence>
<keyword evidence="4" id="KW-1185">Reference proteome</keyword>
<reference evidence="3 4" key="1">
    <citation type="submission" date="2020-07" db="EMBL/GenBank/DDBJ databases">
        <title>Genomic Encyclopedia of Type Strains, Phase IV (KMG-V): Genome sequencing to study the core and pangenomes of soil and plant-associated prokaryotes.</title>
        <authorList>
            <person name="Whitman W."/>
        </authorList>
    </citation>
    <scope>NUCLEOTIDE SEQUENCE [LARGE SCALE GENOMIC DNA]</scope>
    <source>
        <strain evidence="3 4">SAS40</strain>
    </source>
</reference>
<evidence type="ECO:0000256" key="2">
    <source>
        <dbReference type="SAM" id="Phobius"/>
    </source>
</evidence>
<keyword evidence="2" id="KW-0812">Transmembrane</keyword>
<organism evidence="3 4">
    <name type="scientific">Pigmentiphaga litoralis</name>
    <dbReference type="NCBI Taxonomy" id="516702"/>
    <lineage>
        <taxon>Bacteria</taxon>
        <taxon>Pseudomonadati</taxon>
        <taxon>Pseudomonadota</taxon>
        <taxon>Betaproteobacteria</taxon>
        <taxon>Burkholderiales</taxon>
        <taxon>Alcaligenaceae</taxon>
        <taxon>Pigmentiphaga</taxon>
    </lineage>
</organism>
<evidence type="ECO:0000313" key="4">
    <source>
        <dbReference type="Proteomes" id="UP000542125"/>
    </source>
</evidence>
<dbReference type="AlphaFoldDB" id="A0A7Y9IU43"/>
<evidence type="ECO:0000313" key="3">
    <source>
        <dbReference type="EMBL" id="NYE83142.1"/>
    </source>
</evidence>
<gene>
    <name evidence="3" type="ORF">FHW18_002413</name>
</gene>
<dbReference type="RefSeq" id="WP_179582107.1">
    <property type="nucleotide sequence ID" value="NZ_JACBYR010000001.1"/>
</dbReference>
<evidence type="ECO:0000256" key="1">
    <source>
        <dbReference type="SAM" id="MobiDB-lite"/>
    </source>
</evidence>
<comment type="caution">
    <text evidence="3">The sequence shown here is derived from an EMBL/GenBank/DDBJ whole genome shotgun (WGS) entry which is preliminary data.</text>
</comment>
<proteinExistence type="predicted"/>
<name>A0A7Y9IU43_9BURK</name>
<feature type="region of interest" description="Disordered" evidence="1">
    <location>
        <begin position="1"/>
        <end position="23"/>
    </location>
</feature>
<dbReference type="Proteomes" id="UP000542125">
    <property type="component" value="Unassembled WGS sequence"/>
</dbReference>
<protein>
    <submittedName>
        <fullName evidence="3">Uncharacterized protein</fullName>
    </submittedName>
</protein>
<keyword evidence="2" id="KW-1133">Transmembrane helix</keyword>
<dbReference type="EMBL" id="JACBYR010000001">
    <property type="protein sequence ID" value="NYE83142.1"/>
    <property type="molecule type" value="Genomic_DNA"/>
</dbReference>